<sequence length="377" mass="39496">MHDVVVVGGGPVGLYAALELRRAGLDVVALERRTARSGHSRAIGIHPPALAALKAGDVAGALESRGVRITEGIARSAGRQVASLSFAGLPGEHGYVLAVPQAVTEEVLEDRLAGRYPGTLRRGTTVTGLAERDDRVEVHAVAPGGADIFEARCVIGADGARSAVRDYAGIGAPGRSYPDCYLMGDFPDGTGDGDSAVLYLEAAGIVESFPLPGGVRRWVVRLGAPAEPDPHLLSRLIGQRTNVAVDPAGNTMVSSFEVRSRLAERLVAGRVLLVGDAAHEISPIGGQGMNLGWLDVQALVPLVTAHLREGTDVGQQLARFNRTRRRAAGVARRKAHLNMALGRPLPPRVLAARNAALAHLLSRPAVSSGIARAFTMQ</sequence>
<comment type="caution">
    <text evidence="3">The sequence shown here is derived from an EMBL/GenBank/DDBJ whole genome shotgun (WGS) entry which is preliminary data.</text>
</comment>
<evidence type="ECO:0000313" key="4">
    <source>
        <dbReference type="Proteomes" id="UP000295411"/>
    </source>
</evidence>
<dbReference type="InterPro" id="IPR036188">
    <property type="entry name" value="FAD/NAD-bd_sf"/>
</dbReference>
<protein>
    <submittedName>
        <fullName evidence="3">FAD-dependent monooxygenase</fullName>
    </submittedName>
</protein>
<dbReference type="GO" id="GO:0071949">
    <property type="term" value="F:FAD binding"/>
    <property type="evidence" value="ECO:0007669"/>
    <property type="project" value="InterPro"/>
</dbReference>
<reference evidence="3 4" key="1">
    <citation type="submission" date="2019-03" db="EMBL/GenBank/DDBJ databases">
        <title>Arthrobacter sp. nov., an bacterium isolated from biocrust in Mu Us Desert.</title>
        <authorList>
            <person name="Lixiong L."/>
        </authorList>
    </citation>
    <scope>NUCLEOTIDE SEQUENCE [LARGE SCALE GENOMIC DNA]</scope>
    <source>
        <strain evidence="3 4">SLN-3</strain>
    </source>
</reference>
<feature type="domain" description="FAD-binding" evidence="2">
    <location>
        <begin position="3"/>
        <end position="328"/>
    </location>
</feature>
<dbReference type="SUPFAM" id="SSF51905">
    <property type="entry name" value="FAD/NAD(P)-binding domain"/>
    <property type="match status" value="1"/>
</dbReference>
<dbReference type="RefSeq" id="WP_133402822.1">
    <property type="nucleotide sequence ID" value="NZ_SMTK01000002.1"/>
</dbReference>
<dbReference type="InterPro" id="IPR002938">
    <property type="entry name" value="FAD-bd"/>
</dbReference>
<keyword evidence="4" id="KW-1185">Reference proteome</keyword>
<dbReference type="Gene3D" id="3.30.70.2450">
    <property type="match status" value="1"/>
</dbReference>
<proteinExistence type="predicted"/>
<evidence type="ECO:0000313" key="3">
    <source>
        <dbReference type="EMBL" id="TDK26460.1"/>
    </source>
</evidence>
<dbReference type="EMBL" id="SMTK01000002">
    <property type="protein sequence ID" value="TDK26460.1"/>
    <property type="molecule type" value="Genomic_DNA"/>
</dbReference>
<evidence type="ECO:0000259" key="2">
    <source>
        <dbReference type="Pfam" id="PF01494"/>
    </source>
</evidence>
<dbReference type="GO" id="GO:0008688">
    <property type="term" value="F:3-(3-hydroxyphenyl)propionate hydroxylase activity"/>
    <property type="evidence" value="ECO:0007669"/>
    <property type="project" value="TreeGrafter"/>
</dbReference>
<evidence type="ECO:0000256" key="1">
    <source>
        <dbReference type="ARBA" id="ARBA00023002"/>
    </source>
</evidence>
<dbReference type="InterPro" id="IPR050631">
    <property type="entry name" value="PheA/TfdB_FAD_monoxygenase"/>
</dbReference>
<dbReference type="PANTHER" id="PTHR43476">
    <property type="entry name" value="3-(3-HYDROXY-PHENYL)PROPIONATE/3-HYDROXYCINNAMIC ACID HYDROXYLASE"/>
    <property type="match status" value="1"/>
</dbReference>
<name>A0A4R5TZ10_9MICC</name>
<dbReference type="PRINTS" id="PR00420">
    <property type="entry name" value="RNGMNOXGNASE"/>
</dbReference>
<organism evidence="3 4">
    <name type="scientific">Arthrobacter crusticola</name>
    <dbReference type="NCBI Taxonomy" id="2547960"/>
    <lineage>
        <taxon>Bacteria</taxon>
        <taxon>Bacillati</taxon>
        <taxon>Actinomycetota</taxon>
        <taxon>Actinomycetes</taxon>
        <taxon>Micrococcales</taxon>
        <taxon>Micrococcaceae</taxon>
        <taxon>Arthrobacter</taxon>
    </lineage>
</organism>
<accession>A0A4R5TZ10</accession>
<dbReference type="GO" id="GO:0019622">
    <property type="term" value="P:3-(3-hydroxy)phenylpropionate catabolic process"/>
    <property type="evidence" value="ECO:0007669"/>
    <property type="project" value="TreeGrafter"/>
</dbReference>
<gene>
    <name evidence="3" type="ORF">E2F48_04480</name>
</gene>
<dbReference type="Pfam" id="PF01494">
    <property type="entry name" value="FAD_binding_3"/>
    <property type="match status" value="1"/>
</dbReference>
<dbReference type="OrthoDB" id="4246007at2"/>
<dbReference type="Gene3D" id="3.50.50.60">
    <property type="entry name" value="FAD/NAD(P)-binding domain"/>
    <property type="match status" value="1"/>
</dbReference>
<keyword evidence="3" id="KW-0503">Monooxygenase</keyword>
<dbReference type="PANTHER" id="PTHR43476:SF3">
    <property type="entry name" value="FAD-BINDING MONOOXYGENASE"/>
    <property type="match status" value="1"/>
</dbReference>
<dbReference type="AlphaFoldDB" id="A0A4R5TZ10"/>
<keyword evidence="1" id="KW-0560">Oxidoreductase</keyword>
<dbReference type="Proteomes" id="UP000295411">
    <property type="component" value="Unassembled WGS sequence"/>
</dbReference>